<gene>
    <name evidence="2" type="ORF">KHLLAP_LOCUS1569</name>
</gene>
<feature type="signal peptide" evidence="1">
    <location>
        <begin position="1"/>
        <end position="22"/>
    </location>
</feature>
<dbReference type="AlphaFoldDB" id="A0AAI8VB22"/>
<dbReference type="InterPro" id="IPR053169">
    <property type="entry name" value="MUG_Protein"/>
</dbReference>
<evidence type="ECO:0000313" key="3">
    <source>
        <dbReference type="Proteomes" id="UP001295740"/>
    </source>
</evidence>
<keyword evidence="3" id="KW-1185">Reference proteome</keyword>
<dbReference type="InterPro" id="IPR005198">
    <property type="entry name" value="Glyco_hydro_76"/>
</dbReference>
<dbReference type="PANTHER" id="PTHR47791:SF1">
    <property type="entry name" value="ENDO MANNANASE, GH76 FAMILY (EUROFUNG)"/>
    <property type="match status" value="1"/>
</dbReference>
<dbReference type="InterPro" id="IPR008928">
    <property type="entry name" value="6-hairpin_glycosidase_sf"/>
</dbReference>
<protein>
    <submittedName>
        <fullName evidence="2">Uu.00g039540.m01.CDS01</fullName>
    </submittedName>
</protein>
<dbReference type="Proteomes" id="UP001295740">
    <property type="component" value="Unassembled WGS sequence"/>
</dbReference>
<reference evidence="2" key="1">
    <citation type="submission" date="2023-10" db="EMBL/GenBank/DDBJ databases">
        <authorList>
            <person name="Hackl T."/>
        </authorList>
    </citation>
    <scope>NUCLEOTIDE SEQUENCE</scope>
</reference>
<organism evidence="2 3">
    <name type="scientific">Anthostomella pinea</name>
    <dbReference type="NCBI Taxonomy" id="933095"/>
    <lineage>
        <taxon>Eukaryota</taxon>
        <taxon>Fungi</taxon>
        <taxon>Dikarya</taxon>
        <taxon>Ascomycota</taxon>
        <taxon>Pezizomycotina</taxon>
        <taxon>Sordariomycetes</taxon>
        <taxon>Xylariomycetidae</taxon>
        <taxon>Xylariales</taxon>
        <taxon>Xylariaceae</taxon>
        <taxon>Anthostomella</taxon>
    </lineage>
</organism>
<comment type="caution">
    <text evidence="2">The sequence shown here is derived from an EMBL/GenBank/DDBJ whole genome shotgun (WGS) entry which is preliminary data.</text>
</comment>
<sequence>MQINRSLLAALSVSSAPMLAAAAPSQHVHARDASTYQANAETALDRLQTWYSEDSGLWTSYSNGWWQSANQLTTVIDMAQLGSSKAQQLAEHVVPNTFRQAAINNENREHTGRNPYINDYYDDMGWWAMAWIRAYDLTQNTTYLTTAEDLFNDMRYGWTTKCTPDGGLWWDKENTFIAPISNTLFIEVAGSLANRVAWRKDYYTMWARNAWNWLSTSVLYAADQHLLMGSIKASTCVQNERPDSFTYSHGALVGGLIELSSATGETKYTDEAHLVAGAVLDSMTKDGVLYEQNIDNEHPGESAPQFKGVFMRALSSLNAQSPKTEYKTLAQKSADSIWENDRDSEGNLGPDWNGPFFGSGNASPHSSAMDAIVFAWKASQ</sequence>
<dbReference type="Pfam" id="PF03663">
    <property type="entry name" value="Glyco_hydro_76"/>
    <property type="match status" value="1"/>
</dbReference>
<evidence type="ECO:0000313" key="2">
    <source>
        <dbReference type="EMBL" id="CAJ2501101.1"/>
    </source>
</evidence>
<keyword evidence="1" id="KW-0732">Signal</keyword>
<feature type="chain" id="PRO_5042473369" evidence="1">
    <location>
        <begin position="23"/>
        <end position="380"/>
    </location>
</feature>
<evidence type="ECO:0000256" key="1">
    <source>
        <dbReference type="SAM" id="SignalP"/>
    </source>
</evidence>
<dbReference type="EMBL" id="CAUWAG010000003">
    <property type="protein sequence ID" value="CAJ2501101.1"/>
    <property type="molecule type" value="Genomic_DNA"/>
</dbReference>
<dbReference type="GO" id="GO:0005975">
    <property type="term" value="P:carbohydrate metabolic process"/>
    <property type="evidence" value="ECO:0007669"/>
    <property type="project" value="InterPro"/>
</dbReference>
<dbReference type="SUPFAM" id="SSF48208">
    <property type="entry name" value="Six-hairpin glycosidases"/>
    <property type="match status" value="1"/>
</dbReference>
<dbReference type="PANTHER" id="PTHR47791">
    <property type="entry name" value="MEIOTICALLY UP-REGULATED GENE 191 PROTEIN"/>
    <property type="match status" value="1"/>
</dbReference>
<dbReference type="Gene3D" id="1.50.10.20">
    <property type="match status" value="1"/>
</dbReference>
<accession>A0AAI8VB22</accession>
<name>A0AAI8VB22_9PEZI</name>
<proteinExistence type="predicted"/>